<name>A0AAV7AL16_ENGPU</name>
<evidence type="ECO:0008006" key="3">
    <source>
        <dbReference type="Google" id="ProtNLM"/>
    </source>
</evidence>
<dbReference type="Proteomes" id="UP000824782">
    <property type="component" value="Unassembled WGS sequence"/>
</dbReference>
<accession>A0AAV7AL16</accession>
<keyword evidence="2" id="KW-1185">Reference proteome</keyword>
<dbReference type="AlphaFoldDB" id="A0AAV7AL16"/>
<protein>
    <recommendedName>
        <fullName evidence="3">Secreted protein</fullName>
    </recommendedName>
</protein>
<organism evidence="1 2">
    <name type="scientific">Engystomops pustulosus</name>
    <name type="common">Tungara frog</name>
    <name type="synonym">Physalaemus pustulosus</name>
    <dbReference type="NCBI Taxonomy" id="76066"/>
    <lineage>
        <taxon>Eukaryota</taxon>
        <taxon>Metazoa</taxon>
        <taxon>Chordata</taxon>
        <taxon>Craniata</taxon>
        <taxon>Vertebrata</taxon>
        <taxon>Euteleostomi</taxon>
        <taxon>Amphibia</taxon>
        <taxon>Batrachia</taxon>
        <taxon>Anura</taxon>
        <taxon>Neobatrachia</taxon>
        <taxon>Hyloidea</taxon>
        <taxon>Leptodactylidae</taxon>
        <taxon>Leiuperinae</taxon>
        <taxon>Engystomops</taxon>
    </lineage>
</organism>
<gene>
    <name evidence="1" type="ORF">GDO81_015078</name>
</gene>
<evidence type="ECO:0000313" key="1">
    <source>
        <dbReference type="EMBL" id="KAG8560687.1"/>
    </source>
</evidence>
<comment type="caution">
    <text evidence="1">The sequence shown here is derived from an EMBL/GenBank/DDBJ whole genome shotgun (WGS) entry which is preliminary data.</text>
</comment>
<dbReference type="EMBL" id="WNYA01000007">
    <property type="protein sequence ID" value="KAG8560687.1"/>
    <property type="molecule type" value="Genomic_DNA"/>
</dbReference>
<proteinExistence type="predicted"/>
<evidence type="ECO:0000313" key="2">
    <source>
        <dbReference type="Proteomes" id="UP000824782"/>
    </source>
</evidence>
<reference evidence="1" key="1">
    <citation type="thesis" date="2020" institute="ProQuest LLC" country="789 East Eisenhower Parkway, Ann Arbor, MI, USA">
        <title>Comparative Genomics and Chromosome Evolution.</title>
        <authorList>
            <person name="Mudd A.B."/>
        </authorList>
    </citation>
    <scope>NUCLEOTIDE SEQUENCE</scope>
    <source>
        <strain evidence="1">237g6f4</strain>
        <tissue evidence="1">Blood</tissue>
    </source>
</reference>
<sequence length="89" mass="9915">MYDMPLHCPLISLLCPSLNTVNLVCFLCEYFISLQSLCDLCVTLLDLGCVGLIPDPCMCPAVCVQSPARGLLIYARRSIAPWWRLYSST</sequence>